<organism evidence="10 11">
    <name type="scientific">Blautia obeum</name>
    <dbReference type="NCBI Taxonomy" id="40520"/>
    <lineage>
        <taxon>Bacteria</taxon>
        <taxon>Bacillati</taxon>
        <taxon>Bacillota</taxon>
        <taxon>Clostridia</taxon>
        <taxon>Lachnospirales</taxon>
        <taxon>Lachnospiraceae</taxon>
        <taxon>Blautia</taxon>
    </lineage>
</organism>
<dbReference type="PANTHER" id="PTHR30349:SF64">
    <property type="entry name" value="PROPHAGE INTEGRASE INTD-RELATED"/>
    <property type="match status" value="1"/>
</dbReference>
<dbReference type="InterPro" id="IPR002104">
    <property type="entry name" value="Integrase_catalytic"/>
</dbReference>
<comment type="similarity">
    <text evidence="2">Belongs to the 'phage' integrase family.</text>
</comment>
<keyword evidence="4 6" id="KW-0238">DNA-binding</keyword>
<keyword evidence="3" id="KW-0229">DNA integration</keyword>
<dbReference type="PROSITE" id="PS51898">
    <property type="entry name" value="TYR_RECOMBINASE"/>
    <property type="match status" value="1"/>
</dbReference>
<comment type="caution">
    <text evidence="10">The sequence shown here is derived from an EMBL/GenBank/DDBJ whole genome shotgun (WGS) entry which is preliminary data.</text>
</comment>
<feature type="domain" description="Core-binding (CB)" evidence="9">
    <location>
        <begin position="167"/>
        <end position="259"/>
    </location>
</feature>
<evidence type="ECO:0000256" key="7">
    <source>
        <dbReference type="SAM" id="Phobius"/>
    </source>
</evidence>
<dbReference type="Gene3D" id="1.10.443.10">
    <property type="entry name" value="Intergrase catalytic core"/>
    <property type="match status" value="1"/>
</dbReference>
<dbReference type="InterPro" id="IPR011010">
    <property type="entry name" value="DNA_brk_join_enz"/>
</dbReference>
<evidence type="ECO:0000313" key="11">
    <source>
        <dbReference type="Proteomes" id="UP000283585"/>
    </source>
</evidence>
<keyword evidence="7" id="KW-0472">Membrane</keyword>
<dbReference type="PANTHER" id="PTHR30349">
    <property type="entry name" value="PHAGE INTEGRASE-RELATED"/>
    <property type="match status" value="1"/>
</dbReference>
<dbReference type="Pfam" id="PF14659">
    <property type="entry name" value="Phage_int_SAM_3"/>
    <property type="match status" value="1"/>
</dbReference>
<evidence type="ECO:0000259" key="9">
    <source>
        <dbReference type="PROSITE" id="PS51900"/>
    </source>
</evidence>
<feature type="domain" description="Tyr recombinase" evidence="8">
    <location>
        <begin position="285"/>
        <end position="489"/>
    </location>
</feature>
<evidence type="ECO:0000256" key="4">
    <source>
        <dbReference type="ARBA" id="ARBA00023125"/>
    </source>
</evidence>
<dbReference type="InterPro" id="IPR013762">
    <property type="entry name" value="Integrase-like_cat_sf"/>
</dbReference>
<dbReference type="SUPFAM" id="SSF56349">
    <property type="entry name" value="DNA breaking-rejoining enzymes"/>
    <property type="match status" value="1"/>
</dbReference>
<dbReference type="InterPro" id="IPR010998">
    <property type="entry name" value="Integrase_recombinase_N"/>
</dbReference>
<accession>A0A411ZUP9</accession>
<evidence type="ECO:0000313" key="10">
    <source>
        <dbReference type="EMBL" id="RGQ06528.1"/>
    </source>
</evidence>
<proteinExistence type="inferred from homology"/>
<reference evidence="10 11" key="1">
    <citation type="submission" date="2018-08" db="EMBL/GenBank/DDBJ databases">
        <title>A genome reference for cultivated species of the human gut microbiota.</title>
        <authorList>
            <person name="Zou Y."/>
            <person name="Xue W."/>
            <person name="Luo G."/>
        </authorList>
    </citation>
    <scope>NUCLEOTIDE SEQUENCE [LARGE SCALE GENOMIC DNA]</scope>
    <source>
        <strain evidence="10 11">AF29-2BH</strain>
    </source>
</reference>
<dbReference type="Pfam" id="PF00589">
    <property type="entry name" value="Phage_integrase"/>
    <property type="match status" value="1"/>
</dbReference>
<protein>
    <submittedName>
        <fullName evidence="10">Site-specific integrase</fullName>
    </submittedName>
</protein>
<dbReference type="GO" id="GO:0003677">
    <property type="term" value="F:DNA binding"/>
    <property type="evidence" value="ECO:0007669"/>
    <property type="project" value="UniProtKB-UniRule"/>
</dbReference>
<evidence type="ECO:0000256" key="3">
    <source>
        <dbReference type="ARBA" id="ARBA00022908"/>
    </source>
</evidence>
<dbReference type="GO" id="GO:0006310">
    <property type="term" value="P:DNA recombination"/>
    <property type="evidence" value="ECO:0007669"/>
    <property type="project" value="UniProtKB-KW"/>
</dbReference>
<keyword evidence="7" id="KW-0812">Transmembrane</keyword>
<name>A0A411ZUP9_9FIRM</name>
<keyword evidence="5" id="KW-0233">DNA recombination</keyword>
<gene>
    <name evidence="10" type="ORF">DWZ12_04910</name>
</gene>
<evidence type="ECO:0000259" key="8">
    <source>
        <dbReference type="PROSITE" id="PS51898"/>
    </source>
</evidence>
<dbReference type="InterPro" id="IPR004107">
    <property type="entry name" value="Integrase_SAM-like_N"/>
</dbReference>
<evidence type="ECO:0000256" key="1">
    <source>
        <dbReference type="ARBA" id="ARBA00003283"/>
    </source>
</evidence>
<dbReference type="EMBL" id="QRSS01000004">
    <property type="protein sequence ID" value="RGQ06528.1"/>
    <property type="molecule type" value="Genomic_DNA"/>
</dbReference>
<dbReference type="GO" id="GO:0015074">
    <property type="term" value="P:DNA integration"/>
    <property type="evidence" value="ECO:0007669"/>
    <property type="project" value="UniProtKB-KW"/>
</dbReference>
<dbReference type="Proteomes" id="UP000283585">
    <property type="component" value="Unassembled WGS sequence"/>
</dbReference>
<evidence type="ECO:0000256" key="6">
    <source>
        <dbReference type="PROSITE-ProRule" id="PRU01248"/>
    </source>
</evidence>
<dbReference type="InterPro" id="IPR050090">
    <property type="entry name" value="Tyrosine_recombinase_XerCD"/>
</dbReference>
<dbReference type="PROSITE" id="PS51900">
    <property type="entry name" value="CB"/>
    <property type="match status" value="1"/>
</dbReference>
<dbReference type="AlphaFoldDB" id="A0A411ZUP9"/>
<sequence>MPDSQLCNKSIKRNESATPALNIHYIGRNTITGDKKSPVFIFFIFRAAFFKIPAYYLQIKIWRAYVMQITVEMLNEMVNAGIMTIEAANAAIMKIQEEKLMEQNIIAPQITQHERKGKTQYICNIPAKYSRDGKRHQVTATTEEECKKKWLDAVCDAVENGTSTAPVTLSDLMQEWMKKKQDVKKQTLAGYHSHYENHIKNASFAKLKITEIRLQDCKNIIADLINSREKKKDGVEVGLGYNTIRHIRSEISMALDYAISMGYITVNYMTTVTINQGLCDKTRSRESKAWSDAELQTLHHAAVEEWDKNKKYRYSAVLMAMIFTGCRAGEFCSLEWKDFDAKRKTLTVSKTLTSYRDYEAGVHVQGMSTPKTEGSARVIRLTDEAVFWLNEIKRRQVECGILTPYVVSSKTGKIANQRDLNMRFQIFCKAAGVDYNPTHACRRSYASVLIDGGIPVSEVARDLGHKKVTTTMDSYYKPRAGAGITKQKSGIFAAATGAATCARVTTVTTPETTPQTRVK</sequence>
<keyword evidence="7" id="KW-1133">Transmembrane helix</keyword>
<evidence type="ECO:0000256" key="2">
    <source>
        <dbReference type="ARBA" id="ARBA00008857"/>
    </source>
</evidence>
<comment type="function">
    <text evidence="1">Site-specific tyrosine recombinase, which acts by catalyzing the cutting and rejoining of the recombining DNA molecules.</text>
</comment>
<evidence type="ECO:0000256" key="5">
    <source>
        <dbReference type="ARBA" id="ARBA00023172"/>
    </source>
</evidence>
<dbReference type="InterPro" id="IPR044068">
    <property type="entry name" value="CB"/>
</dbReference>
<dbReference type="CDD" id="cd01189">
    <property type="entry name" value="INT_ICEBs1_C_like"/>
    <property type="match status" value="1"/>
</dbReference>
<feature type="transmembrane region" description="Helical" evidence="7">
    <location>
        <begin position="39"/>
        <end position="57"/>
    </location>
</feature>
<dbReference type="Gene3D" id="1.10.150.130">
    <property type="match status" value="1"/>
</dbReference>